<dbReference type="Pfam" id="PF07310">
    <property type="entry name" value="PAS_5"/>
    <property type="match status" value="1"/>
</dbReference>
<proteinExistence type="predicted"/>
<dbReference type="AlphaFoldDB" id="A0A5J6MXF3"/>
<dbReference type="EMBL" id="CP042582">
    <property type="protein sequence ID" value="QEX22209.1"/>
    <property type="molecule type" value="Genomic_DNA"/>
</dbReference>
<evidence type="ECO:0000313" key="2">
    <source>
        <dbReference type="Proteomes" id="UP000325797"/>
    </source>
</evidence>
<evidence type="ECO:0000313" key="1">
    <source>
        <dbReference type="EMBL" id="QEX22209.1"/>
    </source>
</evidence>
<dbReference type="RefSeq" id="WP_151117363.1">
    <property type="nucleotide sequence ID" value="NZ_CP042582.1"/>
</dbReference>
<dbReference type="InterPro" id="IPR009922">
    <property type="entry name" value="DUF1457"/>
</dbReference>
<keyword evidence="2" id="KW-1185">Reference proteome</keyword>
<evidence type="ECO:0008006" key="3">
    <source>
        <dbReference type="Google" id="ProtNLM"/>
    </source>
</evidence>
<accession>A0A5J6MXF3</accession>
<sequence>MTSLFWDERLETLLAYWNLKRGDRPAPSRRDIDPRDIARLLPCLHLIDVEPQPLRFRHRLVGSELIDMMGRNVTGQYVGDGLYGRAADEILETMQHLTTQIRPFRRRARLEWHRADWLTLEALELPLIDENGQVNMLLCGRSFSLADPPLATRLNFDPLTVL</sequence>
<dbReference type="Proteomes" id="UP000325797">
    <property type="component" value="Chromosome"/>
</dbReference>
<protein>
    <recommendedName>
        <fullName evidence="3">PAS domain-containing protein</fullName>
    </recommendedName>
</protein>
<organism evidence="1 2">
    <name type="scientific">Hypericibacter adhaerens</name>
    <dbReference type="NCBI Taxonomy" id="2602016"/>
    <lineage>
        <taxon>Bacteria</taxon>
        <taxon>Pseudomonadati</taxon>
        <taxon>Pseudomonadota</taxon>
        <taxon>Alphaproteobacteria</taxon>
        <taxon>Rhodospirillales</taxon>
        <taxon>Dongiaceae</taxon>
        <taxon>Hypericibacter</taxon>
    </lineage>
</organism>
<gene>
    <name evidence="1" type="ORF">FRZ61_21390</name>
</gene>
<dbReference type="OrthoDB" id="8480244at2"/>
<reference evidence="1 2" key="1">
    <citation type="submission" date="2019-08" db="EMBL/GenBank/DDBJ databases">
        <title>Hyperibacter terrae gen. nov., sp. nov. and Hyperibacter viscosus sp. nov., two new members in the family Rhodospirillaceae isolated from the rhizosphere of Hypericum perforatum.</title>
        <authorList>
            <person name="Noviana Z."/>
        </authorList>
    </citation>
    <scope>NUCLEOTIDE SEQUENCE [LARGE SCALE GENOMIC DNA]</scope>
    <source>
        <strain evidence="1 2">R5959</strain>
    </source>
</reference>
<name>A0A5J6MXF3_9PROT</name>
<dbReference type="KEGG" id="hadh:FRZ61_21390"/>